<dbReference type="RefSeq" id="WP_092545501.1">
    <property type="nucleotide sequence ID" value="NZ_BOMJ01000005.1"/>
</dbReference>
<protein>
    <submittedName>
        <fullName evidence="1">TIGR03089 family protein</fullName>
    </submittedName>
</protein>
<evidence type="ECO:0000313" key="2">
    <source>
        <dbReference type="Proteomes" id="UP000198688"/>
    </source>
</evidence>
<dbReference type="NCBIfam" id="TIGR03089">
    <property type="entry name" value="TIGR03089 family protein"/>
    <property type="match status" value="1"/>
</dbReference>
<dbReference type="AlphaFoldDB" id="A0A1H1ZKN4"/>
<reference evidence="1 2" key="1">
    <citation type="submission" date="2016-10" db="EMBL/GenBank/DDBJ databases">
        <authorList>
            <person name="de Groot N.N."/>
        </authorList>
    </citation>
    <scope>NUCLEOTIDE SEQUENCE [LARGE SCALE GENOMIC DNA]</scope>
    <source>
        <strain evidence="1 2">DSM 43941</strain>
    </source>
</reference>
<dbReference type="SUPFAM" id="SSF56801">
    <property type="entry name" value="Acetyl-CoA synthetase-like"/>
    <property type="match status" value="1"/>
</dbReference>
<proteinExistence type="predicted"/>
<dbReference type="InterPro" id="IPR042099">
    <property type="entry name" value="ANL_N_sf"/>
</dbReference>
<dbReference type="EMBL" id="LT629758">
    <property type="protein sequence ID" value="SDT34137.1"/>
    <property type="molecule type" value="Genomic_DNA"/>
</dbReference>
<accession>A0A1H1ZKN4</accession>
<gene>
    <name evidence="1" type="ORF">SAMN04489716_3366</name>
</gene>
<dbReference type="Proteomes" id="UP000198688">
    <property type="component" value="Chromosome I"/>
</dbReference>
<dbReference type="OrthoDB" id="3396763at2"/>
<organism evidence="1 2">
    <name type="scientific">Actinoplanes derwentensis</name>
    <dbReference type="NCBI Taxonomy" id="113562"/>
    <lineage>
        <taxon>Bacteria</taxon>
        <taxon>Bacillati</taxon>
        <taxon>Actinomycetota</taxon>
        <taxon>Actinomycetes</taxon>
        <taxon>Micromonosporales</taxon>
        <taxon>Micromonosporaceae</taxon>
        <taxon>Actinoplanes</taxon>
    </lineage>
</organism>
<name>A0A1H1ZKN4_9ACTN</name>
<dbReference type="Gene3D" id="3.40.50.12780">
    <property type="entry name" value="N-terminal domain of ligase-like"/>
    <property type="match status" value="1"/>
</dbReference>
<sequence length="234" mass="24403">MSDQLITYIDDSTGERTSLTASELGDWVAATASLLSGECGLPRGSRAGVLLPPHWQTAAVLLGAWAAGIKVSFRAWSTAGLSSDTESDLDVTFVERRRVGSWLEDVPPAGFQFVLGLAPGGRDSPDVPPGYRDFPPSARAHLGAAPPHTGVTVSETATVDGTTFGEYGAAAATLASARGITAGDRVLVDVTAYEEPMIWLMAPLTAGASIVLCANLDHTRLADRIAAEGITRLL</sequence>
<dbReference type="InterPro" id="IPR017523">
    <property type="entry name" value="Rv3268"/>
</dbReference>
<evidence type="ECO:0000313" key="1">
    <source>
        <dbReference type="EMBL" id="SDT34137.1"/>
    </source>
</evidence>
<keyword evidence="2" id="KW-1185">Reference proteome</keyword>
<dbReference type="STRING" id="113562.SAMN04489716_3366"/>